<feature type="coiled-coil region" evidence="1">
    <location>
        <begin position="38"/>
        <end position="105"/>
    </location>
</feature>
<dbReference type="GeneID" id="94836270"/>
<reference evidence="2" key="1">
    <citation type="submission" date="2016-10" db="EMBL/GenBank/DDBJ databases">
        <authorList>
            <person name="Benchimol M."/>
            <person name="Almeida L.G."/>
            <person name="Vasconcelos A.T."/>
            <person name="Perreira-Neves A."/>
            <person name="Rosa I.A."/>
            <person name="Tasca T."/>
            <person name="Bogo M.R."/>
            <person name="de Souza W."/>
        </authorList>
    </citation>
    <scope>NUCLEOTIDE SEQUENCE [LARGE SCALE GENOMIC DNA]</scope>
    <source>
        <strain evidence="2">K</strain>
    </source>
</reference>
<dbReference type="VEuPathDB" id="TrichDB:TRFO_20745"/>
<evidence type="ECO:0000256" key="1">
    <source>
        <dbReference type="SAM" id="Coils"/>
    </source>
</evidence>
<evidence type="ECO:0000313" key="3">
    <source>
        <dbReference type="Proteomes" id="UP000179807"/>
    </source>
</evidence>
<keyword evidence="3" id="KW-1185">Reference proteome</keyword>
<gene>
    <name evidence="2" type="ORF">TRFO_20745</name>
</gene>
<organism evidence="2 3">
    <name type="scientific">Tritrichomonas foetus</name>
    <dbReference type="NCBI Taxonomy" id="1144522"/>
    <lineage>
        <taxon>Eukaryota</taxon>
        <taxon>Metamonada</taxon>
        <taxon>Parabasalia</taxon>
        <taxon>Tritrichomonadida</taxon>
        <taxon>Tritrichomonadidae</taxon>
        <taxon>Tritrichomonas</taxon>
    </lineage>
</organism>
<keyword evidence="1" id="KW-0175">Coiled coil</keyword>
<evidence type="ECO:0000313" key="2">
    <source>
        <dbReference type="EMBL" id="OHT10107.1"/>
    </source>
</evidence>
<dbReference type="EMBL" id="MLAK01000621">
    <property type="protein sequence ID" value="OHT10107.1"/>
    <property type="molecule type" value="Genomic_DNA"/>
</dbReference>
<dbReference type="OrthoDB" id="10621308at2759"/>
<dbReference type="RefSeq" id="XP_068363243.1">
    <property type="nucleotide sequence ID" value="XM_068501566.1"/>
</dbReference>
<proteinExistence type="predicted"/>
<accession>A0A1J4KFW6</accession>
<name>A0A1J4KFW6_9EUKA</name>
<dbReference type="AlphaFoldDB" id="A0A1J4KFW6"/>
<protein>
    <submittedName>
        <fullName evidence="2">Uncharacterized protein</fullName>
    </submittedName>
</protein>
<dbReference type="Proteomes" id="UP000179807">
    <property type="component" value="Unassembled WGS sequence"/>
</dbReference>
<feature type="coiled-coil region" evidence="1">
    <location>
        <begin position="333"/>
        <end position="360"/>
    </location>
</feature>
<sequence length="366" mass="43679">MTRVAPRSLDRRLEQFQFKVQQQINITDDQLTRISEYYHTLQNDITNFEDKLNRLNIRATQIEHTKKGRENCKSAEKKAKASRLMNDHEKRLKELSEYYQKQKEVMRIDFENTYEEIDKMAQKRAEDKVKPVENEIKKTISLINKLNDASNQNNNDSEESLIEQDVNHAHDMELQRIANLEAKLEDQNKYRLEMLIEEKNRLTECVNLLEDMERNHITEMEHLKDELDAIDVKYSEQVKARKSKQHKETAKIKRTIHDREQQVKTLQKALHKSEKRQREEMQKASETSEYLRTELLAVKKRVSQQRENDNEISEQRGQLSELSIQLNQREQILLKMRTDNETLKRDIARITQEKLIAKRRAALNIT</sequence>
<comment type="caution">
    <text evidence="2">The sequence shown here is derived from an EMBL/GenBank/DDBJ whole genome shotgun (WGS) entry which is preliminary data.</text>
</comment>